<evidence type="ECO:0000256" key="8">
    <source>
        <dbReference type="HAMAP-Rule" id="MF_00377"/>
    </source>
</evidence>
<comment type="domain">
    <text evidence="8">Domain I is involved in oligomerization and binding regulators, domain II is flexibile and of varying length in different bacteria, domain III forms the AAA+ region, while domain IV binds dsDNA.</text>
</comment>
<evidence type="ECO:0000256" key="11">
    <source>
        <dbReference type="RuleBase" id="RU004227"/>
    </source>
</evidence>
<dbReference type="NCBIfam" id="TIGR00362">
    <property type="entry name" value="DnaA"/>
    <property type="match status" value="1"/>
</dbReference>
<comment type="caution">
    <text evidence="14">The sequence shown here is derived from an EMBL/GenBank/DDBJ whole genome shotgun (WGS) entry which is preliminary data.</text>
</comment>
<evidence type="ECO:0000313" key="14">
    <source>
        <dbReference type="EMBL" id="HIW02711.1"/>
    </source>
</evidence>
<dbReference type="Gene3D" id="1.10.1750.10">
    <property type="match status" value="1"/>
</dbReference>
<dbReference type="HAMAP" id="MF_00377">
    <property type="entry name" value="DnaA_bact"/>
    <property type="match status" value="1"/>
</dbReference>
<comment type="similarity">
    <text evidence="1 8 11">Belongs to the DnaA family.</text>
</comment>
<keyword evidence="2 8" id="KW-0963">Cytoplasm</keyword>
<dbReference type="Gene3D" id="3.40.50.300">
    <property type="entry name" value="P-loop containing nucleotide triphosphate hydrolases"/>
    <property type="match status" value="1"/>
</dbReference>
<dbReference type="GO" id="GO:0005737">
    <property type="term" value="C:cytoplasm"/>
    <property type="evidence" value="ECO:0007669"/>
    <property type="project" value="UniProtKB-SubCell"/>
</dbReference>
<evidence type="ECO:0000259" key="12">
    <source>
        <dbReference type="SMART" id="SM00382"/>
    </source>
</evidence>
<name>A0A9D1Q0X8_9FIRM</name>
<keyword evidence="5 8" id="KW-0067">ATP-binding</keyword>
<feature type="binding site" evidence="8">
    <location>
        <position position="160"/>
    </location>
    <ligand>
        <name>ATP</name>
        <dbReference type="ChEBI" id="CHEBI:30616"/>
    </ligand>
</feature>
<evidence type="ECO:0000256" key="7">
    <source>
        <dbReference type="ARBA" id="ARBA00023125"/>
    </source>
</evidence>
<dbReference type="GO" id="GO:0005524">
    <property type="term" value="F:ATP binding"/>
    <property type="evidence" value="ECO:0007669"/>
    <property type="project" value="UniProtKB-UniRule"/>
</dbReference>
<dbReference type="SMART" id="SM00760">
    <property type="entry name" value="Bac_DnaA_C"/>
    <property type="match status" value="1"/>
</dbReference>
<dbReference type="Pfam" id="PF00308">
    <property type="entry name" value="Bac_DnaA"/>
    <property type="match status" value="1"/>
</dbReference>
<feature type="domain" description="Chromosomal replication initiator DnaA C-terminal" evidence="13">
    <location>
        <begin position="359"/>
        <end position="428"/>
    </location>
</feature>
<evidence type="ECO:0000256" key="5">
    <source>
        <dbReference type="ARBA" id="ARBA00022840"/>
    </source>
</evidence>
<comment type="subcellular location">
    <subcellularLocation>
        <location evidence="8">Cytoplasm</location>
    </subcellularLocation>
</comment>
<dbReference type="GO" id="GO:0005886">
    <property type="term" value="C:plasma membrane"/>
    <property type="evidence" value="ECO:0007669"/>
    <property type="project" value="TreeGrafter"/>
</dbReference>
<dbReference type="InterPro" id="IPR013317">
    <property type="entry name" value="DnaA_dom"/>
</dbReference>
<dbReference type="PANTHER" id="PTHR30050">
    <property type="entry name" value="CHROMOSOMAL REPLICATION INITIATOR PROTEIN DNAA"/>
    <property type="match status" value="1"/>
</dbReference>
<dbReference type="EMBL" id="DXHS01000079">
    <property type="protein sequence ID" value="HIW02711.1"/>
    <property type="molecule type" value="Genomic_DNA"/>
</dbReference>
<reference evidence="14" key="2">
    <citation type="submission" date="2021-04" db="EMBL/GenBank/DDBJ databases">
        <authorList>
            <person name="Gilroy R."/>
        </authorList>
    </citation>
    <scope>NUCLEOTIDE SEQUENCE</scope>
    <source>
        <strain evidence="14">12435</strain>
    </source>
</reference>
<dbReference type="InterPro" id="IPR020591">
    <property type="entry name" value="Chromosome_initiator_DnaA-like"/>
</dbReference>
<dbReference type="GO" id="GO:0006275">
    <property type="term" value="P:regulation of DNA replication"/>
    <property type="evidence" value="ECO:0007669"/>
    <property type="project" value="UniProtKB-UniRule"/>
</dbReference>
<dbReference type="InterPro" id="IPR038454">
    <property type="entry name" value="DnaA_N_sf"/>
</dbReference>
<evidence type="ECO:0000256" key="1">
    <source>
        <dbReference type="ARBA" id="ARBA00006583"/>
    </source>
</evidence>
<dbReference type="SMART" id="SM00382">
    <property type="entry name" value="AAA"/>
    <property type="match status" value="1"/>
</dbReference>
<comment type="caution">
    <text evidence="8">Lacks conserved residue(s) required for the propagation of feature annotation.</text>
</comment>
<dbReference type="CDD" id="cd06571">
    <property type="entry name" value="Bac_DnaA_C"/>
    <property type="match status" value="1"/>
</dbReference>
<dbReference type="SUPFAM" id="SSF48295">
    <property type="entry name" value="TrpR-like"/>
    <property type="match status" value="1"/>
</dbReference>
<feature type="binding site" evidence="8">
    <location>
        <position position="159"/>
    </location>
    <ligand>
        <name>ATP</name>
        <dbReference type="ChEBI" id="CHEBI:30616"/>
    </ligand>
</feature>
<organism evidence="14 15">
    <name type="scientific">Candidatus Protoclostridium stercorigallinarum</name>
    <dbReference type="NCBI Taxonomy" id="2838741"/>
    <lineage>
        <taxon>Bacteria</taxon>
        <taxon>Bacillati</taxon>
        <taxon>Bacillota</taxon>
        <taxon>Clostridia</taxon>
        <taxon>Candidatus Protoclostridium</taxon>
    </lineage>
</organism>
<evidence type="ECO:0000256" key="9">
    <source>
        <dbReference type="NCBIfam" id="TIGR00362"/>
    </source>
</evidence>
<evidence type="ECO:0000259" key="13">
    <source>
        <dbReference type="SMART" id="SM00760"/>
    </source>
</evidence>
<dbReference type="AlphaFoldDB" id="A0A9D1Q0X8"/>
<proteinExistence type="inferred from homology"/>
<dbReference type="GO" id="GO:0006270">
    <property type="term" value="P:DNA replication initiation"/>
    <property type="evidence" value="ECO:0007669"/>
    <property type="project" value="UniProtKB-UniRule"/>
</dbReference>
<keyword evidence="6 8" id="KW-0446">Lipid-binding</keyword>
<feature type="binding site" evidence="8">
    <location>
        <position position="157"/>
    </location>
    <ligand>
        <name>ATP</name>
        <dbReference type="ChEBI" id="CHEBI:30616"/>
    </ligand>
</feature>
<feature type="region of interest" description="Domain I, interacts with DnaA modulators" evidence="8">
    <location>
        <begin position="1"/>
        <end position="86"/>
    </location>
</feature>
<dbReference type="Proteomes" id="UP000823990">
    <property type="component" value="Unassembled WGS sequence"/>
</dbReference>
<feature type="domain" description="AAA+ ATPase" evidence="12">
    <location>
        <begin position="146"/>
        <end position="276"/>
    </location>
</feature>
<evidence type="ECO:0000256" key="4">
    <source>
        <dbReference type="ARBA" id="ARBA00022741"/>
    </source>
</evidence>
<dbReference type="InterPro" id="IPR013159">
    <property type="entry name" value="DnaA_C"/>
</dbReference>
<dbReference type="Gene3D" id="3.30.300.180">
    <property type="match status" value="1"/>
</dbReference>
<dbReference type="InterPro" id="IPR027417">
    <property type="entry name" value="P-loop_NTPase"/>
</dbReference>
<dbReference type="PANTHER" id="PTHR30050:SF2">
    <property type="entry name" value="CHROMOSOMAL REPLICATION INITIATOR PROTEIN DNAA"/>
    <property type="match status" value="1"/>
</dbReference>
<dbReference type="PRINTS" id="PR00051">
    <property type="entry name" value="DNAA"/>
</dbReference>
<comment type="function">
    <text evidence="8 10">Plays an essential role in the initiation and regulation of chromosomal replication. ATP-DnaA binds to the origin of replication (oriC) to initiate formation of the DNA replication initiation complex once per cell cycle. Binds the DnaA box (a 9 base pair repeat at the origin) and separates the double-stranded (ds)DNA. Forms a right-handed helical filament on oriC DNA; dsDNA binds to the exterior of the filament while single-stranded (ss)DNA is stabiized in the filament's interior. The ATP-DnaA-oriC complex binds and stabilizes one strand of the AT-rich DNA unwinding element (DUE), permitting loading of DNA polymerase. After initiation quickly degrades to an ADP-DnaA complex that is not apt for DNA replication. Binds acidic phospholipids.</text>
</comment>
<feature type="region of interest" description="Domain IV, binds dsDNA" evidence="8">
    <location>
        <begin position="332"/>
        <end position="452"/>
    </location>
</feature>
<evidence type="ECO:0000256" key="6">
    <source>
        <dbReference type="ARBA" id="ARBA00023121"/>
    </source>
</evidence>
<dbReference type="Pfam" id="PF08299">
    <property type="entry name" value="Bac_DnaA_C"/>
    <property type="match status" value="1"/>
</dbReference>
<protein>
    <recommendedName>
        <fullName evidence="8 9">Chromosomal replication initiator protein DnaA</fullName>
    </recommendedName>
</protein>
<dbReference type="FunFam" id="3.40.50.300:FF:000668">
    <property type="entry name" value="Chromosomal replication initiator protein DnaA"/>
    <property type="match status" value="1"/>
</dbReference>
<dbReference type="CDD" id="cd00009">
    <property type="entry name" value="AAA"/>
    <property type="match status" value="1"/>
</dbReference>
<evidence type="ECO:0000256" key="2">
    <source>
        <dbReference type="ARBA" id="ARBA00022490"/>
    </source>
</evidence>
<evidence type="ECO:0000256" key="10">
    <source>
        <dbReference type="RuleBase" id="RU000577"/>
    </source>
</evidence>
<dbReference type="InterPro" id="IPR010921">
    <property type="entry name" value="Trp_repressor/repl_initiator"/>
</dbReference>
<keyword evidence="7 8" id="KW-0238">DNA-binding</keyword>
<dbReference type="InterPro" id="IPR003593">
    <property type="entry name" value="AAA+_ATPase"/>
</dbReference>
<gene>
    <name evidence="8 14" type="primary">dnaA</name>
    <name evidence="14" type="ORF">H9892_05165</name>
</gene>
<evidence type="ECO:0000256" key="3">
    <source>
        <dbReference type="ARBA" id="ARBA00022705"/>
    </source>
</evidence>
<sequence length="452" mass="51112">MKSAHEIWRDMLTDLETEFSAVSFDVWIKTLVPYCVDDKSRLVLIATNSEHKHKVNAGQKIPIKLVAQKVAPYLTDIVVIEESEKEDYSSSVPEDTGKEEEQRKEALYGVGTPINPRYNFEEFVVGKSNELTVAAAHAVSDAPGHKFNPLFIYGASGLGKTHVMHAIGNSLLVSHPELKVIYVTSEKFLNDFISSIGNSKESRNTFRDKYRSADVLMIDDVQLLSGKERTQEELFHTFNDMHDAGKQLVFTSDRTPGEIPDISDRLRSRFEWGLITDIQPPDIETRIVILKKKSQKLQCNIPLEVLTFMAEKIDSNIREMESLLNKVVFLSGLTGAQPSVELVRDALKDYRNVTEEKINPDVIIDCVCKYFGLGRDVLLGKKKNKEIVEPRQICMYLIADMTNMPLETVGNICGGRDHTTVMHARDKIERLMSSASRIKTAVEDIRSMVFKK</sequence>
<evidence type="ECO:0000313" key="15">
    <source>
        <dbReference type="Proteomes" id="UP000823990"/>
    </source>
</evidence>
<dbReference type="Gene3D" id="1.10.8.60">
    <property type="match status" value="1"/>
</dbReference>
<dbReference type="GO" id="GO:0008289">
    <property type="term" value="F:lipid binding"/>
    <property type="evidence" value="ECO:0007669"/>
    <property type="project" value="UniProtKB-KW"/>
</dbReference>
<feature type="binding site" evidence="8">
    <location>
        <position position="161"/>
    </location>
    <ligand>
        <name>ATP</name>
        <dbReference type="ChEBI" id="CHEBI:30616"/>
    </ligand>
</feature>
<keyword evidence="4 8" id="KW-0547">Nucleotide-binding</keyword>
<dbReference type="GO" id="GO:0003688">
    <property type="term" value="F:DNA replication origin binding"/>
    <property type="evidence" value="ECO:0007669"/>
    <property type="project" value="UniProtKB-UniRule"/>
</dbReference>
<accession>A0A9D1Q0X8</accession>
<reference evidence="14" key="1">
    <citation type="journal article" date="2021" name="PeerJ">
        <title>Extensive microbial diversity within the chicken gut microbiome revealed by metagenomics and culture.</title>
        <authorList>
            <person name="Gilroy R."/>
            <person name="Ravi A."/>
            <person name="Getino M."/>
            <person name="Pursley I."/>
            <person name="Horton D.L."/>
            <person name="Alikhan N.F."/>
            <person name="Baker D."/>
            <person name="Gharbi K."/>
            <person name="Hall N."/>
            <person name="Watson M."/>
            <person name="Adriaenssens E.M."/>
            <person name="Foster-Nyarko E."/>
            <person name="Jarju S."/>
            <person name="Secka A."/>
            <person name="Antonio M."/>
            <person name="Oren A."/>
            <person name="Chaudhuri R.R."/>
            <person name="La Ragione R."/>
            <person name="Hildebrand F."/>
            <person name="Pallen M.J."/>
        </authorList>
    </citation>
    <scope>NUCLEOTIDE SEQUENCE</scope>
    <source>
        <strain evidence="14">12435</strain>
    </source>
</reference>
<dbReference type="InterPro" id="IPR001957">
    <property type="entry name" value="Chromosome_initiator_DnaA"/>
</dbReference>
<keyword evidence="3 8" id="KW-0235">DNA replication</keyword>
<dbReference type="SUPFAM" id="SSF52540">
    <property type="entry name" value="P-loop containing nucleoside triphosphate hydrolases"/>
    <property type="match status" value="1"/>
</dbReference>
<comment type="subunit">
    <text evidence="8">Oligomerizes as a right-handed, spiral filament on DNA at oriC.</text>
</comment>